<dbReference type="AlphaFoldDB" id="A0AAD6YZ56"/>
<feature type="compositionally biased region" description="Basic and acidic residues" evidence="1">
    <location>
        <begin position="8"/>
        <end position="40"/>
    </location>
</feature>
<feature type="region of interest" description="Disordered" evidence="1">
    <location>
        <begin position="1"/>
        <end position="47"/>
    </location>
</feature>
<evidence type="ECO:0000256" key="1">
    <source>
        <dbReference type="SAM" id="MobiDB-lite"/>
    </source>
</evidence>
<evidence type="ECO:0000313" key="3">
    <source>
        <dbReference type="Proteomes" id="UP001218218"/>
    </source>
</evidence>
<name>A0AAD6YZ56_9AGAR</name>
<accession>A0AAD6YZ56</accession>
<organism evidence="2 3">
    <name type="scientific">Mycena albidolilacea</name>
    <dbReference type="NCBI Taxonomy" id="1033008"/>
    <lineage>
        <taxon>Eukaryota</taxon>
        <taxon>Fungi</taxon>
        <taxon>Dikarya</taxon>
        <taxon>Basidiomycota</taxon>
        <taxon>Agaricomycotina</taxon>
        <taxon>Agaricomycetes</taxon>
        <taxon>Agaricomycetidae</taxon>
        <taxon>Agaricales</taxon>
        <taxon>Marasmiineae</taxon>
        <taxon>Mycenaceae</taxon>
        <taxon>Mycena</taxon>
    </lineage>
</organism>
<comment type="caution">
    <text evidence="2">The sequence shown here is derived from an EMBL/GenBank/DDBJ whole genome shotgun (WGS) entry which is preliminary data.</text>
</comment>
<protein>
    <submittedName>
        <fullName evidence="2">Uncharacterized protein</fullName>
    </submittedName>
</protein>
<sequence>MPPSKRRRTEDIIHEDNTAVQGRTRDLEADRGLKRKRGEEEVSQTGERSNLIRLRFSIEDANTKIFYATGFTEVSHPTRADRYTIFYSTRSQEWKHIPDGCTPVLASEEDRARYYSEINMHALYDQ</sequence>
<proteinExistence type="predicted"/>
<keyword evidence="3" id="KW-1185">Reference proteome</keyword>
<gene>
    <name evidence="2" type="ORF">DFH08DRAFT_826999</name>
</gene>
<evidence type="ECO:0000313" key="2">
    <source>
        <dbReference type="EMBL" id="KAJ7302001.1"/>
    </source>
</evidence>
<dbReference type="Proteomes" id="UP001218218">
    <property type="component" value="Unassembled WGS sequence"/>
</dbReference>
<reference evidence="2" key="1">
    <citation type="submission" date="2023-03" db="EMBL/GenBank/DDBJ databases">
        <title>Massive genome expansion in bonnet fungi (Mycena s.s.) driven by repeated elements and novel gene families across ecological guilds.</title>
        <authorList>
            <consortium name="Lawrence Berkeley National Laboratory"/>
            <person name="Harder C.B."/>
            <person name="Miyauchi S."/>
            <person name="Viragh M."/>
            <person name="Kuo A."/>
            <person name="Thoen E."/>
            <person name="Andreopoulos B."/>
            <person name="Lu D."/>
            <person name="Skrede I."/>
            <person name="Drula E."/>
            <person name="Henrissat B."/>
            <person name="Morin E."/>
            <person name="Kohler A."/>
            <person name="Barry K."/>
            <person name="LaButti K."/>
            <person name="Morin E."/>
            <person name="Salamov A."/>
            <person name="Lipzen A."/>
            <person name="Mereny Z."/>
            <person name="Hegedus B."/>
            <person name="Baldrian P."/>
            <person name="Stursova M."/>
            <person name="Weitz H."/>
            <person name="Taylor A."/>
            <person name="Grigoriev I.V."/>
            <person name="Nagy L.G."/>
            <person name="Martin F."/>
            <person name="Kauserud H."/>
        </authorList>
    </citation>
    <scope>NUCLEOTIDE SEQUENCE</scope>
    <source>
        <strain evidence="2">CBHHK002</strain>
    </source>
</reference>
<dbReference type="EMBL" id="JARIHO010000122">
    <property type="protein sequence ID" value="KAJ7302001.1"/>
    <property type="molecule type" value="Genomic_DNA"/>
</dbReference>